<feature type="region of interest" description="Disordered" evidence="8">
    <location>
        <begin position="1"/>
        <end position="24"/>
    </location>
</feature>
<keyword evidence="6 9" id="KW-1133">Transmembrane helix</keyword>
<proteinExistence type="predicted"/>
<gene>
    <name evidence="11" type="ORF">C8J55DRAFT_506456</name>
</gene>
<evidence type="ECO:0000256" key="6">
    <source>
        <dbReference type="ARBA" id="ARBA00022989"/>
    </source>
</evidence>
<sequence length="457" mass="51874">MSNRTVPLRRRTSLLQDPSDRKPPTINDLRVKECYICRDEERYDDPAANRREWVHPCKCKLIAHQSCLKSFVTTGPANRRKCPQCGFEYQIQSSLAFLSSSLFFRIGDTIFQAMGMSFLATSAVGLATFTAVSVLTVGTGYGAIAVREYFGPGLFDLLLTDEPTNWHAGHFIFLFLTPLRLVSPVMNLGTFTPFFFLWPSIPPYSVREQLTAESSRLDGIFPTTPSTKQKWPPGLKTFGFIIAGTSMLYHRVFARFSEWVLGMKQPEPRGLFRGLTFRREFRRQEGPDGAEQEAVLQVQREAPEEPDTPFANLNGVTQYPNISIMIGLLKPFIASGMGHLLYLGAQHSSTLRLVLGIRRLGDITPLYRSPKLVPELSDNIWYWKYYTATAVHEMDPVWIRNSIGLGIFIVMKDCLHLFHLWLTKRELASRRLKNRDFAGVDLNELDLIHPVSNSISS</sequence>
<name>A0A9W9DW16_9AGAR</name>
<reference evidence="11" key="2">
    <citation type="journal article" date="2023" name="Proc. Natl. Acad. Sci. U.S.A.">
        <title>A global phylogenomic analysis of the shiitake genus Lentinula.</title>
        <authorList>
            <person name="Sierra-Patev S."/>
            <person name="Min B."/>
            <person name="Naranjo-Ortiz M."/>
            <person name="Looney B."/>
            <person name="Konkel Z."/>
            <person name="Slot J.C."/>
            <person name="Sakamoto Y."/>
            <person name="Steenwyk J.L."/>
            <person name="Rokas A."/>
            <person name="Carro J."/>
            <person name="Camarero S."/>
            <person name="Ferreira P."/>
            <person name="Molpeceres G."/>
            <person name="Ruiz-Duenas F.J."/>
            <person name="Serrano A."/>
            <person name="Henrissat B."/>
            <person name="Drula E."/>
            <person name="Hughes K.W."/>
            <person name="Mata J.L."/>
            <person name="Ishikawa N.K."/>
            <person name="Vargas-Isla R."/>
            <person name="Ushijima S."/>
            <person name="Smith C.A."/>
            <person name="Donoghue J."/>
            <person name="Ahrendt S."/>
            <person name="Andreopoulos W."/>
            <person name="He G."/>
            <person name="LaButti K."/>
            <person name="Lipzen A."/>
            <person name="Ng V."/>
            <person name="Riley R."/>
            <person name="Sandor L."/>
            <person name="Barry K."/>
            <person name="Martinez A.T."/>
            <person name="Xiao Y."/>
            <person name="Gibbons J.G."/>
            <person name="Terashima K."/>
            <person name="Grigoriev I.V."/>
            <person name="Hibbett D."/>
        </authorList>
    </citation>
    <scope>NUCLEOTIDE SEQUENCE</scope>
    <source>
        <strain evidence="11">Sp2 HRB7682 ss15</strain>
    </source>
</reference>
<feature type="transmembrane region" description="Helical" evidence="9">
    <location>
        <begin position="118"/>
        <end position="144"/>
    </location>
</feature>
<dbReference type="GO" id="GO:0016020">
    <property type="term" value="C:membrane"/>
    <property type="evidence" value="ECO:0007669"/>
    <property type="project" value="UniProtKB-SubCell"/>
</dbReference>
<evidence type="ECO:0000259" key="10">
    <source>
        <dbReference type="PROSITE" id="PS51292"/>
    </source>
</evidence>
<keyword evidence="3" id="KW-0479">Metal-binding</keyword>
<keyword evidence="5" id="KW-0862">Zinc</keyword>
<dbReference type="InterPro" id="IPR011016">
    <property type="entry name" value="Znf_RING-CH"/>
</dbReference>
<dbReference type="Gene3D" id="3.30.40.10">
    <property type="entry name" value="Zinc/RING finger domain, C3HC4 (zinc finger)"/>
    <property type="match status" value="1"/>
</dbReference>
<dbReference type="SUPFAM" id="SSF57850">
    <property type="entry name" value="RING/U-box"/>
    <property type="match status" value="1"/>
</dbReference>
<evidence type="ECO:0000256" key="2">
    <source>
        <dbReference type="ARBA" id="ARBA00022692"/>
    </source>
</evidence>
<accession>A0A9W9DW16</accession>
<evidence type="ECO:0000256" key="3">
    <source>
        <dbReference type="ARBA" id="ARBA00022723"/>
    </source>
</evidence>
<dbReference type="GO" id="GO:0008270">
    <property type="term" value="F:zinc ion binding"/>
    <property type="evidence" value="ECO:0007669"/>
    <property type="project" value="UniProtKB-KW"/>
</dbReference>
<dbReference type="PANTHER" id="PTHR46283">
    <property type="entry name" value="E3 UBIQUITIN-PROTEIN LIGASE MARCH5"/>
    <property type="match status" value="1"/>
</dbReference>
<evidence type="ECO:0000256" key="4">
    <source>
        <dbReference type="ARBA" id="ARBA00022771"/>
    </source>
</evidence>
<dbReference type="Proteomes" id="UP001150238">
    <property type="component" value="Unassembled WGS sequence"/>
</dbReference>
<organism evidence="11 12">
    <name type="scientific">Lentinula lateritia</name>
    <dbReference type="NCBI Taxonomy" id="40482"/>
    <lineage>
        <taxon>Eukaryota</taxon>
        <taxon>Fungi</taxon>
        <taxon>Dikarya</taxon>
        <taxon>Basidiomycota</taxon>
        <taxon>Agaricomycotina</taxon>
        <taxon>Agaricomycetes</taxon>
        <taxon>Agaricomycetidae</taxon>
        <taxon>Agaricales</taxon>
        <taxon>Marasmiineae</taxon>
        <taxon>Omphalotaceae</taxon>
        <taxon>Lentinula</taxon>
    </lineage>
</organism>
<dbReference type="InterPro" id="IPR013083">
    <property type="entry name" value="Znf_RING/FYVE/PHD"/>
</dbReference>
<dbReference type="PROSITE" id="PS51292">
    <property type="entry name" value="ZF_RING_CH"/>
    <property type="match status" value="1"/>
</dbReference>
<dbReference type="SMART" id="SM00744">
    <property type="entry name" value="RINGv"/>
    <property type="match status" value="1"/>
</dbReference>
<dbReference type="AlphaFoldDB" id="A0A9W9DW16"/>
<evidence type="ECO:0000313" key="11">
    <source>
        <dbReference type="EMBL" id="KAJ4488885.1"/>
    </source>
</evidence>
<evidence type="ECO:0000256" key="7">
    <source>
        <dbReference type="ARBA" id="ARBA00023136"/>
    </source>
</evidence>
<comment type="caution">
    <text evidence="11">The sequence shown here is derived from an EMBL/GenBank/DDBJ whole genome shotgun (WGS) entry which is preliminary data.</text>
</comment>
<keyword evidence="2 9" id="KW-0812">Transmembrane</keyword>
<keyword evidence="7 9" id="KW-0472">Membrane</keyword>
<evidence type="ECO:0000256" key="9">
    <source>
        <dbReference type="SAM" id="Phobius"/>
    </source>
</evidence>
<evidence type="ECO:0000256" key="5">
    <source>
        <dbReference type="ARBA" id="ARBA00022833"/>
    </source>
</evidence>
<dbReference type="EMBL" id="JANVFS010000008">
    <property type="protein sequence ID" value="KAJ4488885.1"/>
    <property type="molecule type" value="Genomic_DNA"/>
</dbReference>
<evidence type="ECO:0000256" key="8">
    <source>
        <dbReference type="SAM" id="MobiDB-lite"/>
    </source>
</evidence>
<dbReference type="Pfam" id="PF12906">
    <property type="entry name" value="RINGv"/>
    <property type="match status" value="1"/>
</dbReference>
<feature type="domain" description="RING-CH-type" evidence="10">
    <location>
        <begin position="26"/>
        <end position="92"/>
    </location>
</feature>
<comment type="subcellular location">
    <subcellularLocation>
        <location evidence="1">Membrane</location>
        <topology evidence="1">Multi-pass membrane protein</topology>
    </subcellularLocation>
</comment>
<evidence type="ECO:0000256" key="1">
    <source>
        <dbReference type="ARBA" id="ARBA00004141"/>
    </source>
</evidence>
<evidence type="ECO:0000313" key="12">
    <source>
        <dbReference type="Proteomes" id="UP001150238"/>
    </source>
</evidence>
<reference evidence="11" key="1">
    <citation type="submission" date="2022-08" db="EMBL/GenBank/DDBJ databases">
        <authorList>
            <consortium name="DOE Joint Genome Institute"/>
            <person name="Min B."/>
            <person name="Riley R."/>
            <person name="Sierra-Patev S."/>
            <person name="Naranjo-Ortiz M."/>
            <person name="Looney B."/>
            <person name="Konkel Z."/>
            <person name="Slot J.C."/>
            <person name="Sakamoto Y."/>
            <person name="Steenwyk J.L."/>
            <person name="Rokas A."/>
            <person name="Carro J."/>
            <person name="Camarero S."/>
            <person name="Ferreira P."/>
            <person name="Molpeceres G."/>
            <person name="Ruiz-Duenas F.J."/>
            <person name="Serrano A."/>
            <person name="Henrissat B."/>
            <person name="Drula E."/>
            <person name="Hughes K.W."/>
            <person name="Mata J.L."/>
            <person name="Ishikawa N.K."/>
            <person name="Vargas-Isla R."/>
            <person name="Ushijima S."/>
            <person name="Smith C.A."/>
            <person name="Ahrendt S."/>
            <person name="Andreopoulos W."/>
            <person name="He G."/>
            <person name="Labutti K."/>
            <person name="Lipzen A."/>
            <person name="Ng V."/>
            <person name="Sandor L."/>
            <person name="Barry K."/>
            <person name="Martinez A.T."/>
            <person name="Xiao Y."/>
            <person name="Gibbons J.G."/>
            <person name="Terashima K."/>
            <person name="Hibbett D.S."/>
            <person name="Grigoriev I.V."/>
        </authorList>
    </citation>
    <scope>NUCLEOTIDE SEQUENCE</scope>
    <source>
        <strain evidence="11">Sp2 HRB7682 ss15</strain>
    </source>
</reference>
<keyword evidence="4" id="KW-0863">Zinc-finger</keyword>
<protein>
    <recommendedName>
        <fullName evidence="10">RING-CH-type domain-containing protein</fullName>
    </recommendedName>
</protein>